<proteinExistence type="predicted"/>
<feature type="compositionally biased region" description="Polar residues" evidence="1">
    <location>
        <begin position="1031"/>
        <end position="1046"/>
    </location>
</feature>
<feature type="compositionally biased region" description="Basic and acidic residues" evidence="1">
    <location>
        <begin position="275"/>
        <end position="287"/>
    </location>
</feature>
<dbReference type="Proteomes" id="UP000075714">
    <property type="component" value="Unassembled WGS sequence"/>
</dbReference>
<keyword evidence="3" id="KW-1185">Reference proteome</keyword>
<protein>
    <submittedName>
        <fullName evidence="2">Uncharacterized protein</fullName>
    </submittedName>
</protein>
<sequence length="1295" mass="132290">MSTRRATAAEDSDEGMPRPEPVSAAARPPVQPPTFGDGPPPLLSDDSASSSEEEEEEGDDDGDDMPALLPLADEGHVGGGGSKAAAAAATAGGGGASKGGRAAAAQGLSDREESSYSEQGESEGSSDYEYSDEDSDGYESCGKDGQGRQRHGGGAKAVVDEVSDDDDDELPAGMPPPPRAGGRSGGQAGGGGTDDMPGLLSDDDEEDDLPRPSRQGQQQQQQQPSRFLNQGSKAAAKPSGTEYRNAGTGRREVVRPPAPAPRPREEQPYSSAPAERPHAEERQPERPKKQKKTKVRSEARSEPTGPEVVMTRADFANDEAWQQHVAMEREERERLRRERGLVEAESSVTDEHCVGYCCLRPGNDTDHVCDEPGFRVREGQKRYLLWCTRGCSMVFHDRCWRPFADSMVQLRGDEFDRGFKAQTKEGKPKLHRCLTDSCSGHICRVYIHQGSDPNGGGLPGGKVLYHYDMYNMDPAVRQTVAALEASRRRKRPAGQEAEDKAAAAGIGQNASKKSKKGAAASAKSAAAAGVPAGDKAGDKAGGKAGGRGKGAGAEPAEKRKAEEAAEAGKAAAEAASTGQAADAEAAKPAPSRGINIVIRSTAPLFHKGVELGTTPPTDSSPPQRPLPDDSMLRPLRRAVEEAPASPAMAHAASGVAAEVMGAASGFPMPVMQVDAGAAAATGEAAAPDAASAALAEAEGALPAAAPLVTGAGAKKKKKGVKVHLDIFQAAGPGGSSGAVAAANAAITGAADAAADAAMAAAPPPPPPRAPRIADFPTLDLAVELSRRGEAAEEAPRDYVAEALAALKLSVNAGGFTPFLLLECVDYRWLDEQGEQPRSYFTRELLREGGLVLRCQEFRDQQAMAVEMDRAEAAAHVHLRATNKTVGRKKLIVSFLKDFPTDIVLAEYLADDLQEYTEDDADPHRRPGAWGEEDLSAAAAATAAALSAAAAMLPRPPPPHPMVFRGLPVQPPGMQLLADGTAVPPAPPPPLPPVAKKILVIKDPTTGEDVVAAMAPHLNATAREFVPPARRNSATGSIGSQPDSRSLTPDDLTEARAADTAAPAAAQAETAPAEAASTKTASVEAASASAEVATADAASAEVPPMEATSAGTAPDAGPERAAGGEGAAPPLETPADGSFASAAEALLPTAAAEAGPERKDETAAPAQAAEEAGGTGGSAIAISNGSAEASSGAPAPGPSTEDSAGIQADEANLPPPAPDPHPAGAAPEAADGATPCIAESPAEAAAEASSAIAEPAAEAEAPVTEAGAEAEAGTGPAGGAAVREQVEQAAETAPRR</sequence>
<evidence type="ECO:0000256" key="1">
    <source>
        <dbReference type="SAM" id="MobiDB-lite"/>
    </source>
</evidence>
<feature type="compositionally biased region" description="Low complexity" evidence="1">
    <location>
        <begin position="502"/>
        <end position="534"/>
    </location>
</feature>
<feature type="compositionally biased region" description="Acidic residues" evidence="1">
    <location>
        <begin position="120"/>
        <end position="137"/>
    </location>
</feature>
<gene>
    <name evidence="2" type="ORF">GPECTOR_1g546</name>
</gene>
<feature type="compositionally biased region" description="Gly residues" evidence="1">
    <location>
        <begin position="182"/>
        <end position="193"/>
    </location>
</feature>
<feature type="region of interest" description="Disordered" evidence="1">
    <location>
        <begin position="1"/>
        <end position="313"/>
    </location>
</feature>
<feature type="region of interest" description="Disordered" evidence="1">
    <location>
        <begin position="1093"/>
        <end position="1135"/>
    </location>
</feature>
<feature type="region of interest" description="Disordered" evidence="1">
    <location>
        <begin position="483"/>
        <end position="589"/>
    </location>
</feature>
<dbReference type="EMBL" id="LSYV01000002">
    <property type="protein sequence ID" value="KXZ56606.1"/>
    <property type="molecule type" value="Genomic_DNA"/>
</dbReference>
<feature type="compositionally biased region" description="Gly residues" evidence="1">
    <location>
        <begin position="542"/>
        <end position="551"/>
    </location>
</feature>
<feature type="compositionally biased region" description="Low complexity" evidence="1">
    <location>
        <begin position="1112"/>
        <end position="1135"/>
    </location>
</feature>
<feature type="compositionally biased region" description="Low complexity" evidence="1">
    <location>
        <begin position="567"/>
        <end position="589"/>
    </location>
</feature>
<evidence type="ECO:0000313" key="2">
    <source>
        <dbReference type="EMBL" id="KXZ56606.1"/>
    </source>
</evidence>
<feature type="compositionally biased region" description="Acidic residues" evidence="1">
    <location>
        <begin position="51"/>
        <end position="64"/>
    </location>
</feature>
<feature type="region of interest" description="Disordered" evidence="1">
    <location>
        <begin position="1148"/>
        <end position="1295"/>
    </location>
</feature>
<name>A0A150H359_GONPE</name>
<feature type="compositionally biased region" description="Low complexity" evidence="1">
    <location>
        <begin position="1162"/>
        <end position="1193"/>
    </location>
</feature>
<feature type="compositionally biased region" description="Low complexity" evidence="1">
    <location>
        <begin position="1057"/>
        <end position="1078"/>
    </location>
</feature>
<accession>A0A150H359</accession>
<feature type="compositionally biased region" description="Low complexity" evidence="1">
    <location>
        <begin position="212"/>
        <end position="223"/>
    </location>
</feature>
<feature type="region of interest" description="Disordered" evidence="1">
    <location>
        <begin position="1021"/>
        <end position="1078"/>
    </location>
</feature>
<feature type="region of interest" description="Disordered" evidence="1">
    <location>
        <begin position="608"/>
        <end position="630"/>
    </location>
</feature>
<dbReference type="STRING" id="33097.A0A150H359"/>
<comment type="caution">
    <text evidence="2">The sequence shown here is derived from an EMBL/GenBank/DDBJ whole genome shotgun (WGS) entry which is preliminary data.</text>
</comment>
<feature type="compositionally biased region" description="Low complexity" evidence="1">
    <location>
        <begin position="1221"/>
        <end position="1295"/>
    </location>
</feature>
<evidence type="ECO:0000313" key="3">
    <source>
        <dbReference type="Proteomes" id="UP000075714"/>
    </source>
</evidence>
<reference evidence="3" key="1">
    <citation type="journal article" date="2016" name="Nat. Commun.">
        <title>The Gonium pectorale genome demonstrates co-option of cell cycle regulation during the evolution of multicellularity.</title>
        <authorList>
            <person name="Hanschen E.R."/>
            <person name="Marriage T.N."/>
            <person name="Ferris P.J."/>
            <person name="Hamaji T."/>
            <person name="Toyoda A."/>
            <person name="Fujiyama A."/>
            <person name="Neme R."/>
            <person name="Noguchi H."/>
            <person name="Minakuchi Y."/>
            <person name="Suzuki M."/>
            <person name="Kawai-Toyooka H."/>
            <person name="Smith D.R."/>
            <person name="Sparks H."/>
            <person name="Anderson J."/>
            <person name="Bakaric R."/>
            <person name="Luria V."/>
            <person name="Karger A."/>
            <person name="Kirschner M.W."/>
            <person name="Durand P.M."/>
            <person name="Michod R.E."/>
            <person name="Nozaki H."/>
            <person name="Olson B.J."/>
        </authorList>
    </citation>
    <scope>NUCLEOTIDE SEQUENCE [LARGE SCALE GENOMIC DNA]</scope>
    <source>
        <strain evidence="3">NIES-2863</strain>
    </source>
</reference>
<feature type="compositionally biased region" description="Acidic residues" evidence="1">
    <location>
        <begin position="161"/>
        <end position="170"/>
    </location>
</feature>
<organism evidence="2 3">
    <name type="scientific">Gonium pectorale</name>
    <name type="common">Green alga</name>
    <dbReference type="NCBI Taxonomy" id="33097"/>
    <lineage>
        <taxon>Eukaryota</taxon>
        <taxon>Viridiplantae</taxon>
        <taxon>Chlorophyta</taxon>
        <taxon>core chlorophytes</taxon>
        <taxon>Chlorophyceae</taxon>
        <taxon>CS clade</taxon>
        <taxon>Chlamydomonadales</taxon>
        <taxon>Volvocaceae</taxon>
        <taxon>Gonium</taxon>
    </lineage>
</organism>
<dbReference type="OrthoDB" id="551395at2759"/>